<dbReference type="EMBL" id="CADCTK010000196">
    <property type="protein sequence ID" value="CAA9227604.1"/>
    <property type="molecule type" value="Genomic_DNA"/>
</dbReference>
<protein>
    <submittedName>
        <fullName evidence="2">Uncharacterized protein</fullName>
    </submittedName>
</protein>
<accession>A0A6J4HLD2</accession>
<reference evidence="2" key="1">
    <citation type="submission" date="2020-02" db="EMBL/GenBank/DDBJ databases">
        <authorList>
            <person name="Meier V. D."/>
        </authorList>
    </citation>
    <scope>NUCLEOTIDE SEQUENCE</scope>
    <source>
        <strain evidence="2">AVDCRST_MAG26</strain>
    </source>
</reference>
<evidence type="ECO:0000313" key="2">
    <source>
        <dbReference type="EMBL" id="CAA9227604.1"/>
    </source>
</evidence>
<dbReference type="AlphaFoldDB" id="A0A6J4HLD2"/>
<gene>
    <name evidence="2" type="ORF">AVDCRST_MAG26-823</name>
</gene>
<name>A0A6J4HLD2_9CHLR</name>
<feature type="transmembrane region" description="Helical" evidence="1">
    <location>
        <begin position="12"/>
        <end position="35"/>
    </location>
</feature>
<keyword evidence="1" id="KW-0812">Transmembrane</keyword>
<evidence type="ECO:0000256" key="1">
    <source>
        <dbReference type="SAM" id="Phobius"/>
    </source>
</evidence>
<keyword evidence="1" id="KW-1133">Transmembrane helix</keyword>
<proteinExistence type="predicted"/>
<organism evidence="2">
    <name type="scientific">uncultured Chloroflexia bacterium</name>
    <dbReference type="NCBI Taxonomy" id="1672391"/>
    <lineage>
        <taxon>Bacteria</taxon>
        <taxon>Bacillati</taxon>
        <taxon>Chloroflexota</taxon>
        <taxon>Chloroflexia</taxon>
        <taxon>environmental samples</taxon>
    </lineage>
</organism>
<sequence length="45" mass="4866">MPRLEGKRSNTGLYVVLLIVALLVILLALELMGLMDLIPNFGPAS</sequence>
<keyword evidence="1" id="KW-0472">Membrane</keyword>